<feature type="compositionally biased region" description="Basic and acidic residues" evidence="1">
    <location>
        <begin position="120"/>
        <end position="129"/>
    </location>
</feature>
<dbReference type="Proteomes" id="UP000466431">
    <property type="component" value="Chromosome"/>
</dbReference>
<dbReference type="RefSeq" id="WP_082999926.1">
    <property type="nucleotide sequence ID" value="NZ_AP022591.1"/>
</dbReference>
<dbReference type="OrthoDB" id="4570511at2"/>
<sequence>MTKPEERGSRGTGSDEPSGGPADRPSGTYEGDESVPSYDDGGKPDFETGFTNEPPGDVESELPPYEGRQTSAKADATDAGGARTGGAVKPATDAGYKGPTPGGGSTASPAEEQPAAQMPESDRGDDRVGPSHTAGTGRAEDKQ</sequence>
<feature type="region of interest" description="Disordered" evidence="1">
    <location>
        <begin position="1"/>
        <end position="143"/>
    </location>
</feature>
<dbReference type="STRING" id="1249101.BST21_01325"/>
<dbReference type="AlphaFoldDB" id="A0A1X0C2V9"/>
<evidence type="ECO:0000256" key="1">
    <source>
        <dbReference type="SAM" id="MobiDB-lite"/>
    </source>
</evidence>
<protein>
    <submittedName>
        <fullName evidence="2">Uncharacterized protein</fullName>
    </submittedName>
</protein>
<feature type="compositionally biased region" description="Low complexity" evidence="1">
    <location>
        <begin position="72"/>
        <end position="87"/>
    </location>
</feature>
<gene>
    <name evidence="2" type="ORF">MCEL_13900</name>
</gene>
<dbReference type="EMBL" id="AP022591">
    <property type="protein sequence ID" value="BBY43095.1"/>
    <property type="molecule type" value="Genomic_DNA"/>
</dbReference>
<organism evidence="2 3">
    <name type="scientific">Mycolicibacterium celeriflavum</name>
    <name type="common">Mycobacterium celeriflavum</name>
    <dbReference type="NCBI Taxonomy" id="1249101"/>
    <lineage>
        <taxon>Bacteria</taxon>
        <taxon>Bacillati</taxon>
        <taxon>Actinomycetota</taxon>
        <taxon>Actinomycetes</taxon>
        <taxon>Mycobacteriales</taxon>
        <taxon>Mycobacteriaceae</taxon>
        <taxon>Mycolicibacterium</taxon>
    </lineage>
</organism>
<accession>A0A1X0C2V9</accession>
<evidence type="ECO:0000313" key="3">
    <source>
        <dbReference type="Proteomes" id="UP000466431"/>
    </source>
</evidence>
<keyword evidence="3" id="KW-1185">Reference proteome</keyword>
<dbReference type="KEGG" id="mcee:MCEL_13900"/>
<proteinExistence type="predicted"/>
<name>A0A1X0C2V9_MYCCF</name>
<evidence type="ECO:0000313" key="2">
    <source>
        <dbReference type="EMBL" id="BBY43095.1"/>
    </source>
</evidence>
<reference evidence="2 3" key="1">
    <citation type="journal article" date="2019" name="Emerg. Microbes Infect.">
        <title>Comprehensive subspecies identification of 175 nontuberculous mycobacteria species based on 7547 genomic profiles.</title>
        <authorList>
            <person name="Matsumoto Y."/>
            <person name="Kinjo T."/>
            <person name="Motooka D."/>
            <person name="Nabeya D."/>
            <person name="Jung N."/>
            <person name="Uechi K."/>
            <person name="Horii T."/>
            <person name="Iida T."/>
            <person name="Fujita J."/>
            <person name="Nakamura S."/>
        </authorList>
    </citation>
    <scope>NUCLEOTIDE SEQUENCE [LARGE SCALE GENOMIC DNA]</scope>
    <source>
        <strain evidence="2 3">JCM 18439</strain>
    </source>
</reference>